<dbReference type="EMBL" id="JAMKFE010000009">
    <property type="protein sequence ID" value="MCM5681075.1"/>
    <property type="molecule type" value="Genomic_DNA"/>
</dbReference>
<dbReference type="PANTHER" id="PTHR11019:SF159">
    <property type="entry name" value="TRANSCRIPTIONAL REGULATOR-RELATED"/>
    <property type="match status" value="1"/>
</dbReference>
<dbReference type="SUPFAM" id="SSF51182">
    <property type="entry name" value="RmlC-like cupins"/>
    <property type="match status" value="1"/>
</dbReference>
<dbReference type="Pfam" id="PF02311">
    <property type="entry name" value="AraC_binding"/>
    <property type="match status" value="1"/>
</dbReference>
<dbReference type="PROSITE" id="PS01124">
    <property type="entry name" value="HTH_ARAC_FAMILY_2"/>
    <property type="match status" value="1"/>
</dbReference>
<dbReference type="PANTHER" id="PTHR11019">
    <property type="entry name" value="HTH-TYPE TRANSCRIPTIONAL REGULATOR NIMR"/>
    <property type="match status" value="1"/>
</dbReference>
<evidence type="ECO:0000313" key="6">
    <source>
        <dbReference type="EMBL" id="MCM5681075.1"/>
    </source>
</evidence>
<dbReference type="Proteomes" id="UP001165541">
    <property type="component" value="Unassembled WGS sequence"/>
</dbReference>
<dbReference type="SUPFAM" id="SSF46689">
    <property type="entry name" value="Homeodomain-like"/>
    <property type="match status" value="1"/>
</dbReference>
<dbReference type="InterPro" id="IPR014710">
    <property type="entry name" value="RmlC-like_jellyroll"/>
</dbReference>
<dbReference type="InterPro" id="IPR003313">
    <property type="entry name" value="AraC-bd"/>
</dbReference>
<evidence type="ECO:0000256" key="3">
    <source>
        <dbReference type="ARBA" id="ARBA00023163"/>
    </source>
</evidence>
<proteinExistence type="predicted"/>
<accession>A0ABT0YQQ7</accession>
<keyword evidence="1" id="KW-0805">Transcription regulation</keyword>
<evidence type="ECO:0000256" key="4">
    <source>
        <dbReference type="SAM" id="MobiDB-lite"/>
    </source>
</evidence>
<evidence type="ECO:0000256" key="2">
    <source>
        <dbReference type="ARBA" id="ARBA00023125"/>
    </source>
</evidence>
<dbReference type="Gene3D" id="1.10.10.60">
    <property type="entry name" value="Homeodomain-like"/>
    <property type="match status" value="1"/>
</dbReference>
<dbReference type="InterPro" id="IPR011051">
    <property type="entry name" value="RmlC_Cupin_sf"/>
</dbReference>
<dbReference type="SMART" id="SM00342">
    <property type="entry name" value="HTH_ARAC"/>
    <property type="match status" value="1"/>
</dbReference>
<name>A0ABT0YQQ7_9BURK</name>
<evidence type="ECO:0000259" key="5">
    <source>
        <dbReference type="PROSITE" id="PS01124"/>
    </source>
</evidence>
<dbReference type="InterPro" id="IPR018060">
    <property type="entry name" value="HTH_AraC"/>
</dbReference>
<dbReference type="InterPro" id="IPR009057">
    <property type="entry name" value="Homeodomain-like_sf"/>
</dbReference>
<keyword evidence="7" id="KW-1185">Reference proteome</keyword>
<evidence type="ECO:0000256" key="1">
    <source>
        <dbReference type="ARBA" id="ARBA00023015"/>
    </source>
</evidence>
<feature type="region of interest" description="Disordered" evidence="4">
    <location>
        <begin position="1"/>
        <end position="20"/>
    </location>
</feature>
<organism evidence="6 7">
    <name type="scientific">Caldimonas mangrovi</name>
    <dbReference type="NCBI Taxonomy" id="2944811"/>
    <lineage>
        <taxon>Bacteria</taxon>
        <taxon>Pseudomonadati</taxon>
        <taxon>Pseudomonadota</taxon>
        <taxon>Betaproteobacteria</taxon>
        <taxon>Burkholderiales</taxon>
        <taxon>Sphaerotilaceae</taxon>
        <taxon>Caldimonas</taxon>
    </lineage>
</organism>
<dbReference type="CDD" id="cd06124">
    <property type="entry name" value="cupin_NimR-like_N"/>
    <property type="match status" value="1"/>
</dbReference>
<evidence type="ECO:0000313" key="7">
    <source>
        <dbReference type="Proteomes" id="UP001165541"/>
    </source>
</evidence>
<dbReference type="RefSeq" id="WP_251779537.1">
    <property type="nucleotide sequence ID" value="NZ_JAMKFE010000009.1"/>
</dbReference>
<gene>
    <name evidence="6" type="ORF">M8A51_16235</name>
</gene>
<dbReference type="Pfam" id="PF12833">
    <property type="entry name" value="HTH_18"/>
    <property type="match status" value="1"/>
</dbReference>
<keyword evidence="2" id="KW-0238">DNA-binding</keyword>
<reference evidence="6" key="1">
    <citation type="submission" date="2022-05" db="EMBL/GenBank/DDBJ databases">
        <title>Schlegelella sp. nov., isolated from mangrove soil.</title>
        <authorList>
            <person name="Liu Y."/>
            <person name="Ge X."/>
            <person name="Liu W."/>
        </authorList>
    </citation>
    <scope>NUCLEOTIDE SEQUENCE</scope>
    <source>
        <strain evidence="6">S2-27</strain>
    </source>
</reference>
<comment type="caution">
    <text evidence="6">The sequence shown here is derived from an EMBL/GenBank/DDBJ whole genome shotgun (WGS) entry which is preliminary data.</text>
</comment>
<feature type="domain" description="HTH araC/xylS-type" evidence="5">
    <location>
        <begin position="190"/>
        <end position="287"/>
    </location>
</feature>
<protein>
    <submittedName>
        <fullName evidence="6">Helix-turn-helix transcriptional regulator</fullName>
    </submittedName>
</protein>
<sequence>MPSRPRRPSPRPPERIGPLTPHLFMPTPERPVRAKAHGLRADVQVTPHAHPWAQLTFSATGVLRLSTTHSTYIVPPSRVVWVPPGVEHAITVVEDADMRTVYFHQPDGRCGPDPQQQDDGEWRHCRVLEVSDLLRALVLELDTRADGRDGAPDDDGLRREHHLSALVRDELRRARAVRLGVDLPSDKRLRTLCQAVVDDPTRHPTLDAWARDVGASPRTVARLFRQELGTSFVQWRQQVLLAKALSLAARQLPMSHIAAELGYASASAFTAMVRRSVGTPPSQFFGRQAAR</sequence>
<dbReference type="Gene3D" id="2.60.120.10">
    <property type="entry name" value="Jelly Rolls"/>
    <property type="match status" value="1"/>
</dbReference>
<keyword evidence="3" id="KW-0804">Transcription</keyword>